<sequence>MRSVLADPAVEADRKAGLLKSIFGTLDTAASQVLTGAVSSRWSTPGELVAGIEELGIRAIAISAGPDAGIENELFAFSSTVSTDHELELAVGSKLGAPEAKAALVDALLAGKVQPATLVIVRHLVQSPRGRRIGQLLSGAADIVADAQGAIVATVTSAVRPAPAQLTALEKALATRYGRSLRINLIIDPTIVGGLRVQVGDDVIDGTVASRLADLRIRLAG</sequence>
<protein>
    <recommendedName>
        <fullName evidence="8">ATP synthase subunit delta</fullName>
    </recommendedName>
    <alternativeName>
        <fullName evidence="8">ATP synthase F(1) sector subunit delta</fullName>
    </alternativeName>
    <alternativeName>
        <fullName evidence="8">F-type ATPase subunit delta</fullName>
        <shortName evidence="8">F-ATPase subunit delta</shortName>
    </alternativeName>
</protein>
<comment type="similarity">
    <text evidence="8">Belongs to the ATPase delta chain family.</text>
</comment>
<dbReference type="Pfam" id="PF00213">
    <property type="entry name" value="OSCP"/>
    <property type="match status" value="1"/>
</dbReference>
<comment type="caution">
    <text evidence="9">The sequence shown here is derived from an EMBL/GenBank/DDBJ whole genome shotgun (WGS) entry which is preliminary data.</text>
</comment>
<evidence type="ECO:0000256" key="1">
    <source>
        <dbReference type="ARBA" id="ARBA00004370"/>
    </source>
</evidence>
<keyword evidence="2 8" id="KW-0813">Transport</keyword>
<evidence type="ECO:0000256" key="7">
    <source>
        <dbReference type="ARBA" id="ARBA00023310"/>
    </source>
</evidence>
<dbReference type="PROSITE" id="PS00389">
    <property type="entry name" value="ATPASE_DELTA"/>
    <property type="match status" value="1"/>
</dbReference>
<dbReference type="InterPro" id="IPR020781">
    <property type="entry name" value="ATPase_OSCP/d_CS"/>
</dbReference>
<dbReference type="NCBIfam" id="NF009967">
    <property type="entry name" value="PRK13430.1"/>
    <property type="match status" value="1"/>
</dbReference>
<evidence type="ECO:0000256" key="3">
    <source>
        <dbReference type="ARBA" id="ARBA00022781"/>
    </source>
</evidence>
<dbReference type="Proteomes" id="UP001157069">
    <property type="component" value="Unassembled WGS sequence"/>
</dbReference>
<keyword evidence="8" id="KW-1003">Cell membrane</keyword>
<evidence type="ECO:0000256" key="8">
    <source>
        <dbReference type="HAMAP-Rule" id="MF_01416"/>
    </source>
</evidence>
<dbReference type="PRINTS" id="PR00125">
    <property type="entry name" value="ATPASEDELTA"/>
</dbReference>
<reference evidence="10" key="1">
    <citation type="journal article" date="2019" name="Int. J. Syst. Evol. Microbiol.">
        <title>The Global Catalogue of Microorganisms (GCM) 10K type strain sequencing project: providing services to taxonomists for standard genome sequencing and annotation.</title>
        <authorList>
            <consortium name="The Broad Institute Genomics Platform"/>
            <consortium name="The Broad Institute Genome Sequencing Center for Infectious Disease"/>
            <person name="Wu L."/>
            <person name="Ma J."/>
        </authorList>
    </citation>
    <scope>NUCLEOTIDE SEQUENCE [LARGE SCALE GENOMIC DNA]</scope>
    <source>
        <strain evidence="10">NBRC 108755</strain>
    </source>
</reference>
<evidence type="ECO:0000256" key="2">
    <source>
        <dbReference type="ARBA" id="ARBA00022448"/>
    </source>
</evidence>
<gene>
    <name evidence="8 9" type="primary">atpH</name>
    <name evidence="9" type="ORF">GCM10025869_26930</name>
</gene>
<proteinExistence type="inferred from homology"/>
<keyword evidence="6 8" id="KW-0139">CF(1)</keyword>
<comment type="function">
    <text evidence="8">F(1)F(0) ATP synthase produces ATP from ADP in the presence of a proton or sodium gradient. F-type ATPases consist of two structural domains, F(1) containing the extramembraneous catalytic core and F(0) containing the membrane proton channel, linked together by a central stalk and a peripheral stalk. During catalysis, ATP synthesis in the catalytic domain of F(1) is coupled via a rotary mechanism of the central stalk subunits to proton translocation.</text>
</comment>
<comment type="subcellular location">
    <subcellularLocation>
        <location evidence="8">Cell membrane</location>
        <topology evidence="8">Peripheral membrane protein</topology>
    </subcellularLocation>
    <subcellularLocation>
        <location evidence="1">Membrane</location>
    </subcellularLocation>
</comment>
<keyword evidence="4 8" id="KW-0406">Ion transport</keyword>
<keyword evidence="10" id="KW-1185">Reference proteome</keyword>
<keyword evidence="5 8" id="KW-0472">Membrane</keyword>
<evidence type="ECO:0000313" key="9">
    <source>
        <dbReference type="EMBL" id="GMA92164.1"/>
    </source>
</evidence>
<dbReference type="PANTHER" id="PTHR11910">
    <property type="entry name" value="ATP SYNTHASE DELTA CHAIN"/>
    <property type="match status" value="1"/>
</dbReference>
<dbReference type="HAMAP" id="MF_01416">
    <property type="entry name" value="ATP_synth_delta_bact"/>
    <property type="match status" value="1"/>
</dbReference>
<organism evidence="9 10">
    <name type="scientific">Homoserinibacter gongjuensis</name>
    <dbReference type="NCBI Taxonomy" id="1162968"/>
    <lineage>
        <taxon>Bacteria</taxon>
        <taxon>Bacillati</taxon>
        <taxon>Actinomycetota</taxon>
        <taxon>Actinomycetes</taxon>
        <taxon>Micrococcales</taxon>
        <taxon>Microbacteriaceae</taxon>
        <taxon>Homoserinibacter</taxon>
    </lineage>
</organism>
<comment type="function">
    <text evidence="8">This protein is part of the stalk that links CF(0) to CF(1). It either transmits conformational changes from CF(0) to CF(1) or is implicated in proton conduction.</text>
</comment>
<keyword evidence="3 8" id="KW-0375">Hydrogen ion transport</keyword>
<dbReference type="InterPro" id="IPR000711">
    <property type="entry name" value="ATPase_OSCP/dsu"/>
</dbReference>
<name>A0ABQ6JYG4_9MICO</name>
<dbReference type="EMBL" id="BSVA01000001">
    <property type="protein sequence ID" value="GMA92164.1"/>
    <property type="molecule type" value="Genomic_DNA"/>
</dbReference>
<keyword evidence="7 8" id="KW-0066">ATP synthesis</keyword>
<evidence type="ECO:0000256" key="5">
    <source>
        <dbReference type="ARBA" id="ARBA00023136"/>
    </source>
</evidence>
<evidence type="ECO:0000256" key="4">
    <source>
        <dbReference type="ARBA" id="ARBA00023065"/>
    </source>
</evidence>
<evidence type="ECO:0000313" key="10">
    <source>
        <dbReference type="Proteomes" id="UP001157069"/>
    </source>
</evidence>
<evidence type="ECO:0000256" key="6">
    <source>
        <dbReference type="ARBA" id="ARBA00023196"/>
    </source>
</evidence>
<accession>A0ABQ6JYG4</accession>